<feature type="compositionally biased region" description="Low complexity" evidence="3">
    <location>
        <begin position="789"/>
        <end position="801"/>
    </location>
</feature>
<protein>
    <submittedName>
        <fullName evidence="6">P-loop containing nucleoside triphosphate hydrolase protein</fullName>
    </submittedName>
</protein>
<dbReference type="GO" id="GO:0016020">
    <property type="term" value="C:membrane"/>
    <property type="evidence" value="ECO:0007669"/>
    <property type="project" value="TreeGrafter"/>
</dbReference>
<dbReference type="InterPro" id="IPR027417">
    <property type="entry name" value="P-loop_NTPase"/>
</dbReference>
<feature type="compositionally biased region" description="Polar residues" evidence="3">
    <location>
        <begin position="846"/>
        <end position="859"/>
    </location>
</feature>
<dbReference type="InterPro" id="IPR020850">
    <property type="entry name" value="GED_dom"/>
</dbReference>
<gene>
    <name evidence="6" type="ORF">B0I35DRAFT_446339</name>
</gene>
<dbReference type="GO" id="GO:0016559">
    <property type="term" value="P:peroxisome fission"/>
    <property type="evidence" value="ECO:0007669"/>
    <property type="project" value="TreeGrafter"/>
</dbReference>
<name>A0A8K0SHG7_9HYPO</name>
<dbReference type="Gene3D" id="3.40.50.300">
    <property type="entry name" value="P-loop containing nucleotide triphosphate hydrolases"/>
    <property type="match status" value="1"/>
</dbReference>
<evidence type="ECO:0000256" key="3">
    <source>
        <dbReference type="SAM" id="MobiDB-lite"/>
    </source>
</evidence>
<dbReference type="GO" id="GO:0005739">
    <property type="term" value="C:mitochondrion"/>
    <property type="evidence" value="ECO:0007669"/>
    <property type="project" value="TreeGrafter"/>
</dbReference>
<dbReference type="SUPFAM" id="SSF52540">
    <property type="entry name" value="P-loop containing nucleoside triphosphate hydrolases"/>
    <property type="match status" value="1"/>
</dbReference>
<feature type="compositionally biased region" description="Low complexity" evidence="3">
    <location>
        <begin position="809"/>
        <end position="845"/>
    </location>
</feature>
<proteinExistence type="predicted"/>
<dbReference type="Pfam" id="PF01031">
    <property type="entry name" value="Dynamin_M"/>
    <property type="match status" value="1"/>
</dbReference>
<dbReference type="PANTHER" id="PTHR11566">
    <property type="entry name" value="DYNAMIN"/>
    <property type="match status" value="1"/>
</dbReference>
<dbReference type="PANTHER" id="PTHR11566:SF149">
    <property type="entry name" value="GTPASE, PUTATIVE (AFU_ORTHOLOGUE AFUA_6G11890)-RELATED"/>
    <property type="match status" value="1"/>
</dbReference>
<feature type="region of interest" description="Disordered" evidence="3">
    <location>
        <begin position="767"/>
        <end position="890"/>
    </location>
</feature>
<dbReference type="Proteomes" id="UP000813444">
    <property type="component" value="Unassembled WGS sequence"/>
</dbReference>
<dbReference type="Pfam" id="PF02212">
    <property type="entry name" value="GED"/>
    <property type="match status" value="1"/>
</dbReference>
<dbReference type="GO" id="GO:0006897">
    <property type="term" value="P:endocytosis"/>
    <property type="evidence" value="ECO:0007669"/>
    <property type="project" value="TreeGrafter"/>
</dbReference>
<dbReference type="GO" id="GO:0008017">
    <property type="term" value="F:microtubule binding"/>
    <property type="evidence" value="ECO:0007669"/>
    <property type="project" value="TreeGrafter"/>
</dbReference>
<dbReference type="InterPro" id="IPR003130">
    <property type="entry name" value="GED"/>
</dbReference>
<dbReference type="GO" id="GO:0048312">
    <property type="term" value="P:intracellular distribution of mitochondria"/>
    <property type="evidence" value="ECO:0007669"/>
    <property type="project" value="TreeGrafter"/>
</dbReference>
<dbReference type="EMBL" id="JAGPNK010000030">
    <property type="protein sequence ID" value="KAH7303632.1"/>
    <property type="molecule type" value="Genomic_DNA"/>
</dbReference>
<feature type="domain" description="GED" evidence="4">
    <location>
        <begin position="611"/>
        <end position="702"/>
    </location>
</feature>
<dbReference type="GO" id="GO:0000266">
    <property type="term" value="P:mitochondrial fission"/>
    <property type="evidence" value="ECO:0007669"/>
    <property type="project" value="TreeGrafter"/>
</dbReference>
<evidence type="ECO:0000259" key="5">
    <source>
        <dbReference type="PROSITE" id="PS51718"/>
    </source>
</evidence>
<dbReference type="GO" id="GO:0005874">
    <property type="term" value="C:microtubule"/>
    <property type="evidence" value="ECO:0007669"/>
    <property type="project" value="TreeGrafter"/>
</dbReference>
<dbReference type="FunFam" id="3.40.50.300:FF:001425">
    <property type="entry name" value="Dynamin GTPase, putative"/>
    <property type="match status" value="1"/>
</dbReference>
<keyword evidence="6" id="KW-0378">Hydrolase</keyword>
<feature type="compositionally biased region" description="Polar residues" evidence="3">
    <location>
        <begin position="705"/>
        <end position="737"/>
    </location>
</feature>
<dbReference type="CDD" id="cd08771">
    <property type="entry name" value="DLP_1"/>
    <property type="match status" value="1"/>
</dbReference>
<evidence type="ECO:0000259" key="4">
    <source>
        <dbReference type="PROSITE" id="PS51388"/>
    </source>
</evidence>
<dbReference type="OrthoDB" id="415706at2759"/>
<keyword evidence="7" id="KW-1185">Reference proteome</keyword>
<dbReference type="InterPro" id="IPR030381">
    <property type="entry name" value="G_DYNAMIN_dom"/>
</dbReference>
<dbReference type="AlphaFoldDB" id="A0A8K0SHG7"/>
<keyword evidence="2" id="KW-0342">GTP-binding</keyword>
<evidence type="ECO:0000256" key="1">
    <source>
        <dbReference type="ARBA" id="ARBA00022741"/>
    </source>
</evidence>
<dbReference type="GO" id="GO:0003924">
    <property type="term" value="F:GTPase activity"/>
    <property type="evidence" value="ECO:0007669"/>
    <property type="project" value="InterPro"/>
</dbReference>
<dbReference type="SMART" id="SM00053">
    <property type="entry name" value="DYNc"/>
    <property type="match status" value="1"/>
</dbReference>
<sequence length="890" mass="98683">MDIAVDTDTLGQLKSSKARTVLDTIDSLRSLGIGNIVNLPQIIVVGDQSSGKSSVLEAISHIRFPVRGGICTRFTTELILRRAPEARAEIEIRFDDKGRPPHIFQRTGFSQDDLPDIIEKAKGLMGIGAGSDRGFSRDVLRLRIEGPDMCPLTLVDLPGFFHSETADQSQQGKQTVDRIAEEYMKRENTIMLAVVSANQGLANQIVLQATKLHDPKRQRTLGVITKPDLVTPRSTNEATFMQLAKNQEPMHKLALGWHVLRNRAEEEDQLSDRDTAEDRFFSQGAWGSIYENNRGIRCLRKKLSEVLFEHIQKCIPGVIEDIISSLVERQAELDFLGRSRSTPEEMRAYLVELAEKYQRLAQAGVDGRYNDPFFGDLEDEDQKLRALLRNFNNAFVHTMLTKGMSQRILESDNPETSETEISTHLHLFMEKYPYEFKDPEQITSKALNTQLTQMASINQGKEFPGTPNKDLVIQLFQKQSKPWRDIARFHIDQVMTAVRAFVDDLFFYLTSANDLTTEAIVRTYADPFFEEKEALLGLKLEELIRPYAQGYGLPPGNEFRFKLSKRMIGRLAGKIAKVVLRDEETEDTKITRKMISQAVESADDFTDEFGTEQVVDMMEAYYETSLGTFIENVINLAIESCLVCDVASIFTPTLVNSMNEERLIELASESPEVRSKRVQMQKEVQTLTEGFKLVSRERHRPRTTLRATESANKPQQGSSTPSSTIGNPTSYPAVTGTENVKNAGSVFDNANLVKSSNIFGGFNHKPPFTGTNPSHGSVSGGLFGNRNPSTSTSTDTSSSSSFEQKPLFPSGGLSSNPNSSTSGEASNSSATSSSIISRSNSDGTSTFSTPLKPQYTATPFNIVPSPTAATPGSQNLSLLSGSTSMLSPPR</sequence>
<dbReference type="InterPro" id="IPR045063">
    <property type="entry name" value="Dynamin_N"/>
</dbReference>
<reference evidence="6" key="1">
    <citation type="journal article" date="2021" name="Nat. Commun.">
        <title>Genetic determinants of endophytism in the Arabidopsis root mycobiome.</title>
        <authorList>
            <person name="Mesny F."/>
            <person name="Miyauchi S."/>
            <person name="Thiergart T."/>
            <person name="Pickel B."/>
            <person name="Atanasova L."/>
            <person name="Karlsson M."/>
            <person name="Huettel B."/>
            <person name="Barry K.W."/>
            <person name="Haridas S."/>
            <person name="Chen C."/>
            <person name="Bauer D."/>
            <person name="Andreopoulos W."/>
            <person name="Pangilinan J."/>
            <person name="LaButti K."/>
            <person name="Riley R."/>
            <person name="Lipzen A."/>
            <person name="Clum A."/>
            <person name="Drula E."/>
            <person name="Henrissat B."/>
            <person name="Kohler A."/>
            <person name="Grigoriev I.V."/>
            <person name="Martin F.M."/>
            <person name="Hacquard S."/>
        </authorList>
    </citation>
    <scope>NUCLEOTIDE SEQUENCE</scope>
    <source>
        <strain evidence="6">MPI-CAGE-CH-0235</strain>
    </source>
</reference>
<dbReference type="InterPro" id="IPR000375">
    <property type="entry name" value="Dynamin_stalk"/>
</dbReference>
<evidence type="ECO:0000313" key="6">
    <source>
        <dbReference type="EMBL" id="KAH7303632.1"/>
    </source>
</evidence>
<dbReference type="Pfam" id="PF00350">
    <property type="entry name" value="Dynamin_N"/>
    <property type="match status" value="1"/>
</dbReference>
<keyword evidence="1" id="KW-0547">Nucleotide-binding</keyword>
<accession>A0A8K0SHG7</accession>
<dbReference type="InterPro" id="IPR022812">
    <property type="entry name" value="Dynamin"/>
</dbReference>
<feature type="domain" description="Dynamin-type G" evidence="5">
    <location>
        <begin position="36"/>
        <end position="316"/>
    </location>
</feature>
<dbReference type="PROSITE" id="PS51388">
    <property type="entry name" value="GED"/>
    <property type="match status" value="1"/>
</dbReference>
<comment type="caution">
    <text evidence="6">The sequence shown here is derived from an EMBL/GenBank/DDBJ whole genome shotgun (WGS) entry which is preliminary data.</text>
</comment>
<dbReference type="PRINTS" id="PR00195">
    <property type="entry name" value="DYNAMIN"/>
</dbReference>
<evidence type="ECO:0000256" key="2">
    <source>
        <dbReference type="ARBA" id="ARBA00023134"/>
    </source>
</evidence>
<feature type="region of interest" description="Disordered" evidence="3">
    <location>
        <begin position="695"/>
        <end position="737"/>
    </location>
</feature>
<feature type="compositionally biased region" description="Low complexity" evidence="3">
    <location>
        <begin position="876"/>
        <end position="890"/>
    </location>
</feature>
<dbReference type="GO" id="GO:0005525">
    <property type="term" value="F:GTP binding"/>
    <property type="evidence" value="ECO:0007669"/>
    <property type="project" value="InterPro"/>
</dbReference>
<dbReference type="PROSITE" id="PS51718">
    <property type="entry name" value="G_DYNAMIN_2"/>
    <property type="match status" value="1"/>
</dbReference>
<dbReference type="InterPro" id="IPR001401">
    <property type="entry name" value="Dynamin_GTPase"/>
</dbReference>
<evidence type="ECO:0000313" key="7">
    <source>
        <dbReference type="Proteomes" id="UP000813444"/>
    </source>
</evidence>
<organism evidence="6 7">
    <name type="scientific">Stachybotrys elegans</name>
    <dbReference type="NCBI Taxonomy" id="80388"/>
    <lineage>
        <taxon>Eukaryota</taxon>
        <taxon>Fungi</taxon>
        <taxon>Dikarya</taxon>
        <taxon>Ascomycota</taxon>
        <taxon>Pezizomycotina</taxon>
        <taxon>Sordariomycetes</taxon>
        <taxon>Hypocreomycetidae</taxon>
        <taxon>Hypocreales</taxon>
        <taxon>Stachybotryaceae</taxon>
        <taxon>Stachybotrys</taxon>
    </lineage>
</organism>